<evidence type="ECO:0000313" key="2">
    <source>
        <dbReference type="Proteomes" id="UP001596099"/>
    </source>
</evidence>
<name>A0ABD5RQ09_9EURY</name>
<evidence type="ECO:0000313" key="1">
    <source>
        <dbReference type="EMBL" id="MFC5972606.1"/>
    </source>
</evidence>
<proteinExistence type="predicted"/>
<dbReference type="Proteomes" id="UP001596099">
    <property type="component" value="Unassembled WGS sequence"/>
</dbReference>
<dbReference type="EMBL" id="JBHSQH010000001">
    <property type="protein sequence ID" value="MFC5972606.1"/>
    <property type="molecule type" value="Genomic_DNA"/>
</dbReference>
<reference evidence="1 2" key="1">
    <citation type="journal article" date="2019" name="Int. J. Syst. Evol. Microbiol.">
        <title>The Global Catalogue of Microorganisms (GCM) 10K type strain sequencing project: providing services to taxonomists for standard genome sequencing and annotation.</title>
        <authorList>
            <consortium name="The Broad Institute Genomics Platform"/>
            <consortium name="The Broad Institute Genome Sequencing Center for Infectious Disease"/>
            <person name="Wu L."/>
            <person name="Ma J."/>
        </authorList>
    </citation>
    <scope>NUCLEOTIDE SEQUENCE [LARGE SCALE GENOMIC DNA]</scope>
    <source>
        <strain evidence="1 2">CGMCC 1.12543</strain>
    </source>
</reference>
<accession>A0ABD5RQ09</accession>
<dbReference type="RefSeq" id="WP_247416145.1">
    <property type="nucleotide sequence ID" value="NZ_JALLGW010000001.1"/>
</dbReference>
<comment type="caution">
    <text evidence="1">The sequence shown here is derived from an EMBL/GenBank/DDBJ whole genome shotgun (WGS) entry which is preliminary data.</text>
</comment>
<sequence>MDESHLPITTEAALVDQFAAIIESAHHHGVDVEGAWTCRDTETPMDYELLVSAVTPA</sequence>
<dbReference type="AlphaFoldDB" id="A0ABD5RQ09"/>
<organism evidence="1 2">
    <name type="scientific">Halomarina salina</name>
    <dbReference type="NCBI Taxonomy" id="1872699"/>
    <lineage>
        <taxon>Archaea</taxon>
        <taxon>Methanobacteriati</taxon>
        <taxon>Methanobacteriota</taxon>
        <taxon>Stenosarchaea group</taxon>
        <taxon>Halobacteria</taxon>
        <taxon>Halobacteriales</taxon>
        <taxon>Natronomonadaceae</taxon>
        <taxon>Halomarina</taxon>
    </lineage>
</organism>
<keyword evidence="2" id="KW-1185">Reference proteome</keyword>
<gene>
    <name evidence="1" type="ORF">ACFPYI_14810</name>
</gene>
<protein>
    <submittedName>
        <fullName evidence="1">Uncharacterized protein</fullName>
    </submittedName>
</protein>